<evidence type="ECO:0000313" key="6">
    <source>
        <dbReference type="Proteomes" id="UP000199382"/>
    </source>
</evidence>
<evidence type="ECO:0000259" key="4">
    <source>
        <dbReference type="SMART" id="SM00822"/>
    </source>
</evidence>
<evidence type="ECO:0000256" key="1">
    <source>
        <dbReference type="ARBA" id="ARBA00006484"/>
    </source>
</evidence>
<dbReference type="FunFam" id="3.40.50.720:FF:000084">
    <property type="entry name" value="Short-chain dehydrogenase reductase"/>
    <property type="match status" value="1"/>
</dbReference>
<dbReference type="AlphaFoldDB" id="A0A1G8XS37"/>
<keyword evidence="6" id="KW-1185">Reference proteome</keyword>
<dbReference type="InterPro" id="IPR051737">
    <property type="entry name" value="L-xylulose/Carbonyl_redctase"/>
</dbReference>
<dbReference type="GO" id="GO:0005997">
    <property type="term" value="P:xylulose metabolic process"/>
    <property type="evidence" value="ECO:0007669"/>
    <property type="project" value="TreeGrafter"/>
</dbReference>
<dbReference type="GO" id="GO:0050038">
    <property type="term" value="F:L-xylulose reductase (NADPH) activity"/>
    <property type="evidence" value="ECO:0007669"/>
    <property type="project" value="TreeGrafter"/>
</dbReference>
<protein>
    <submittedName>
        <fullName evidence="5">NAD(P)-dependent dehydrogenase, short-chain alcohol dehydrogenase family</fullName>
    </submittedName>
</protein>
<dbReference type="GO" id="GO:0006006">
    <property type="term" value="P:glucose metabolic process"/>
    <property type="evidence" value="ECO:0007669"/>
    <property type="project" value="TreeGrafter"/>
</dbReference>
<dbReference type="Proteomes" id="UP000199382">
    <property type="component" value="Unassembled WGS sequence"/>
</dbReference>
<proteinExistence type="inferred from homology"/>
<comment type="subunit">
    <text evidence="2">Homotetramer.</text>
</comment>
<dbReference type="PANTHER" id="PTHR44252:SF3">
    <property type="entry name" value="D-ERYTHRULOSE REDUCTASE-RELATED"/>
    <property type="match status" value="1"/>
</dbReference>
<evidence type="ECO:0000256" key="3">
    <source>
        <dbReference type="ARBA" id="ARBA00022857"/>
    </source>
</evidence>
<dbReference type="PRINTS" id="PR00080">
    <property type="entry name" value="SDRFAMILY"/>
</dbReference>
<keyword evidence="3" id="KW-0521">NADP</keyword>
<dbReference type="SUPFAM" id="SSF51735">
    <property type="entry name" value="NAD(P)-binding Rossmann-fold domains"/>
    <property type="match status" value="1"/>
</dbReference>
<evidence type="ECO:0000256" key="2">
    <source>
        <dbReference type="ARBA" id="ARBA00011881"/>
    </source>
</evidence>
<comment type="similarity">
    <text evidence="1">Belongs to the short-chain dehydrogenases/reductases (SDR) family.</text>
</comment>
<dbReference type="OrthoDB" id="286404at2"/>
<dbReference type="RefSeq" id="WP_093157009.1">
    <property type="nucleotide sequence ID" value="NZ_FNEK01000027.1"/>
</dbReference>
<dbReference type="PANTHER" id="PTHR44252">
    <property type="entry name" value="D-ERYTHRULOSE REDUCTASE"/>
    <property type="match status" value="1"/>
</dbReference>
<name>A0A1G8XS37_9RHOB</name>
<dbReference type="EMBL" id="FNEK01000027">
    <property type="protein sequence ID" value="SDJ92994.1"/>
    <property type="molecule type" value="Genomic_DNA"/>
</dbReference>
<feature type="domain" description="Ketoreductase" evidence="4">
    <location>
        <begin position="6"/>
        <end position="177"/>
    </location>
</feature>
<dbReference type="InterPro" id="IPR020904">
    <property type="entry name" value="Sc_DH/Rdtase_CS"/>
</dbReference>
<dbReference type="PROSITE" id="PS00061">
    <property type="entry name" value="ADH_SHORT"/>
    <property type="match status" value="1"/>
</dbReference>
<dbReference type="PRINTS" id="PR00081">
    <property type="entry name" value="GDHRDH"/>
</dbReference>
<evidence type="ECO:0000313" key="5">
    <source>
        <dbReference type="EMBL" id="SDJ92994.1"/>
    </source>
</evidence>
<sequence length="241" mass="24967">MRFQGKRVIITGAGKGIGRDLALRLAGEGAEIAAMARTAADLDSLRAEIGGTSHVVDLGDAEAARKAAREAVPADLLVNCAGMNIPQPFLETTVEAFDTVNAVNTRSALIVSQEYAKARIAAGGGGAIVNVSSMSAFYGWADHAAYCASKGGMDAMSRVMANELGRHGIRVNCINPTVTMTELAVESWSAPEKSGPMLARIPIGRFAETEDVSGLIAFLLSDDAAMINGVAIPIDGGLMAC</sequence>
<dbReference type="Pfam" id="PF13561">
    <property type="entry name" value="adh_short_C2"/>
    <property type="match status" value="1"/>
</dbReference>
<dbReference type="InterPro" id="IPR002347">
    <property type="entry name" value="SDR_fam"/>
</dbReference>
<dbReference type="Gene3D" id="3.40.50.720">
    <property type="entry name" value="NAD(P)-binding Rossmann-like Domain"/>
    <property type="match status" value="1"/>
</dbReference>
<dbReference type="InterPro" id="IPR057326">
    <property type="entry name" value="KR_dom"/>
</dbReference>
<gene>
    <name evidence="5" type="ORF">SAMN04488026_102712</name>
</gene>
<reference evidence="5 6" key="1">
    <citation type="submission" date="2016-10" db="EMBL/GenBank/DDBJ databases">
        <authorList>
            <person name="de Groot N.N."/>
        </authorList>
    </citation>
    <scope>NUCLEOTIDE SEQUENCE [LARGE SCALE GENOMIC DNA]</scope>
    <source>
        <strain evidence="5 6">DSM 25294</strain>
    </source>
</reference>
<dbReference type="STRING" id="571298.SAMN04488026_102712"/>
<accession>A0A1G8XS37</accession>
<organism evidence="5 6">
    <name type="scientific">Aliiruegeria lutimaris</name>
    <dbReference type="NCBI Taxonomy" id="571298"/>
    <lineage>
        <taxon>Bacteria</taxon>
        <taxon>Pseudomonadati</taxon>
        <taxon>Pseudomonadota</taxon>
        <taxon>Alphaproteobacteria</taxon>
        <taxon>Rhodobacterales</taxon>
        <taxon>Roseobacteraceae</taxon>
        <taxon>Aliiruegeria</taxon>
    </lineage>
</organism>
<dbReference type="GO" id="GO:0004090">
    <property type="term" value="F:carbonyl reductase (NADPH) activity"/>
    <property type="evidence" value="ECO:0007669"/>
    <property type="project" value="TreeGrafter"/>
</dbReference>
<dbReference type="SMART" id="SM00822">
    <property type="entry name" value="PKS_KR"/>
    <property type="match status" value="1"/>
</dbReference>
<dbReference type="InterPro" id="IPR036291">
    <property type="entry name" value="NAD(P)-bd_dom_sf"/>
</dbReference>